<comment type="subcellular location">
    <subcellularLocation>
        <location evidence="1">Endomembrane system</location>
        <topology evidence="1">Multi-pass membrane protein</topology>
    </subcellularLocation>
</comment>
<keyword evidence="4 5" id="KW-0472">Membrane</keyword>
<dbReference type="Pfam" id="PF04191">
    <property type="entry name" value="PEMT"/>
    <property type="match status" value="1"/>
</dbReference>
<accession>A0A521BTL8</accession>
<dbReference type="PANTHER" id="PTHR12714">
    <property type="entry name" value="PROTEIN-S ISOPRENYLCYSTEINE O-METHYLTRANSFERASE"/>
    <property type="match status" value="1"/>
</dbReference>
<sequence length="150" mass="17138">MKRKLDIPPAWLVAFAVLAWLQANYASFGLSLASGFTDLLSGLLIGGGVVLVVLAIAEFRRHRTTVLPHETPSSLVQTGIFKRSRNPIYVGDVLILAGLILRFDAVLSLVLMPVFVWILERRFIVPEENRMRRAFRTDFARYERQTRRWI</sequence>
<protein>
    <submittedName>
        <fullName evidence="6">Protein-S-isoprenylcysteine O-methyltransferase Ste14</fullName>
    </submittedName>
</protein>
<keyword evidence="6" id="KW-0489">Methyltransferase</keyword>
<keyword evidence="3 5" id="KW-1133">Transmembrane helix</keyword>
<evidence type="ECO:0000313" key="6">
    <source>
        <dbReference type="EMBL" id="SMO50512.1"/>
    </source>
</evidence>
<keyword evidence="7" id="KW-1185">Reference proteome</keyword>
<gene>
    <name evidence="6" type="ORF">SAMN06265380_1011197</name>
</gene>
<evidence type="ECO:0000256" key="1">
    <source>
        <dbReference type="ARBA" id="ARBA00004127"/>
    </source>
</evidence>
<evidence type="ECO:0000313" key="7">
    <source>
        <dbReference type="Proteomes" id="UP000319555"/>
    </source>
</evidence>
<proteinExistence type="predicted"/>
<dbReference type="Gene3D" id="1.20.120.1630">
    <property type="match status" value="1"/>
</dbReference>
<keyword evidence="2 5" id="KW-0812">Transmembrane</keyword>
<organism evidence="6 7">
    <name type="scientific">Ruegeria faecimaris</name>
    <dbReference type="NCBI Taxonomy" id="686389"/>
    <lineage>
        <taxon>Bacteria</taxon>
        <taxon>Pseudomonadati</taxon>
        <taxon>Pseudomonadota</taxon>
        <taxon>Alphaproteobacteria</taxon>
        <taxon>Rhodobacterales</taxon>
        <taxon>Roseobacteraceae</taxon>
        <taxon>Ruegeria</taxon>
    </lineage>
</organism>
<dbReference type="OrthoDB" id="9811969at2"/>
<evidence type="ECO:0000256" key="4">
    <source>
        <dbReference type="ARBA" id="ARBA00023136"/>
    </source>
</evidence>
<feature type="transmembrane region" description="Helical" evidence="5">
    <location>
        <begin position="39"/>
        <end position="57"/>
    </location>
</feature>
<evidence type="ECO:0000256" key="3">
    <source>
        <dbReference type="ARBA" id="ARBA00022989"/>
    </source>
</evidence>
<name>A0A521BTL8_9RHOB</name>
<dbReference type="RefSeq" id="WP_142634949.1">
    <property type="nucleotide sequence ID" value="NZ_CANLVA010000001.1"/>
</dbReference>
<keyword evidence="6" id="KW-0808">Transferase</keyword>
<reference evidence="6 7" key="1">
    <citation type="submission" date="2017-05" db="EMBL/GenBank/DDBJ databases">
        <authorList>
            <person name="Varghese N."/>
            <person name="Submissions S."/>
        </authorList>
    </citation>
    <scope>NUCLEOTIDE SEQUENCE [LARGE SCALE GENOMIC DNA]</scope>
    <source>
        <strain evidence="6 7">DSM 28009</strain>
    </source>
</reference>
<dbReference type="Proteomes" id="UP000319555">
    <property type="component" value="Unassembled WGS sequence"/>
</dbReference>
<dbReference type="PANTHER" id="PTHR12714:SF24">
    <property type="entry name" value="SLR1182 PROTEIN"/>
    <property type="match status" value="1"/>
</dbReference>
<dbReference type="GO" id="GO:0032259">
    <property type="term" value="P:methylation"/>
    <property type="evidence" value="ECO:0007669"/>
    <property type="project" value="UniProtKB-KW"/>
</dbReference>
<dbReference type="GO" id="GO:0008168">
    <property type="term" value="F:methyltransferase activity"/>
    <property type="evidence" value="ECO:0007669"/>
    <property type="project" value="UniProtKB-KW"/>
</dbReference>
<evidence type="ECO:0000256" key="5">
    <source>
        <dbReference type="SAM" id="Phobius"/>
    </source>
</evidence>
<dbReference type="AlphaFoldDB" id="A0A521BTL8"/>
<evidence type="ECO:0000256" key="2">
    <source>
        <dbReference type="ARBA" id="ARBA00022692"/>
    </source>
</evidence>
<dbReference type="InterPro" id="IPR007318">
    <property type="entry name" value="Phopholipid_MeTrfase"/>
</dbReference>
<dbReference type="EMBL" id="FXTE01000001">
    <property type="protein sequence ID" value="SMO50512.1"/>
    <property type="molecule type" value="Genomic_DNA"/>
</dbReference>
<dbReference type="GO" id="GO:0012505">
    <property type="term" value="C:endomembrane system"/>
    <property type="evidence" value="ECO:0007669"/>
    <property type="project" value="UniProtKB-SubCell"/>
</dbReference>
<feature type="transmembrane region" description="Helical" evidence="5">
    <location>
        <begin position="93"/>
        <end position="119"/>
    </location>
</feature>